<keyword evidence="6" id="KW-1185">Reference proteome</keyword>
<dbReference type="InterPro" id="IPR002048">
    <property type="entry name" value="EF_hand_dom"/>
</dbReference>
<gene>
    <name evidence="5" type="ORF">PPERSA_12307</name>
</gene>
<dbReference type="InParanoid" id="A0A0V0R518"/>
<evidence type="ECO:0000313" key="6">
    <source>
        <dbReference type="Proteomes" id="UP000054937"/>
    </source>
</evidence>
<proteinExistence type="predicted"/>
<dbReference type="Gene3D" id="1.10.238.10">
    <property type="entry name" value="EF-hand"/>
    <property type="match status" value="1"/>
</dbReference>
<dbReference type="InterPro" id="IPR011992">
    <property type="entry name" value="EF-hand-dom_pair"/>
</dbReference>
<dbReference type="SUPFAM" id="SSF47473">
    <property type="entry name" value="EF-hand"/>
    <property type="match status" value="1"/>
</dbReference>
<dbReference type="PROSITE" id="PS50222">
    <property type="entry name" value="EF_HAND_2"/>
    <property type="match status" value="2"/>
</dbReference>
<evidence type="ECO:0000313" key="5">
    <source>
        <dbReference type="EMBL" id="KRX09564.1"/>
    </source>
</evidence>
<accession>A0A0V0R518</accession>
<dbReference type="InterPro" id="IPR018247">
    <property type="entry name" value="EF_Hand_1_Ca_BS"/>
</dbReference>
<dbReference type="AlphaFoldDB" id="A0A0V0R518"/>
<comment type="caution">
    <text evidence="5">The sequence shown here is derived from an EMBL/GenBank/DDBJ whole genome shotgun (WGS) entry which is preliminary data.</text>
</comment>
<protein>
    <recommendedName>
        <fullName evidence="4">EF-hand domain-containing protein</fullName>
    </recommendedName>
</protein>
<evidence type="ECO:0000259" key="4">
    <source>
        <dbReference type="PROSITE" id="PS50222"/>
    </source>
</evidence>
<organism evidence="5 6">
    <name type="scientific">Pseudocohnilembus persalinus</name>
    <name type="common">Ciliate</name>
    <dbReference type="NCBI Taxonomy" id="266149"/>
    <lineage>
        <taxon>Eukaryota</taxon>
        <taxon>Sar</taxon>
        <taxon>Alveolata</taxon>
        <taxon>Ciliophora</taxon>
        <taxon>Intramacronucleata</taxon>
        <taxon>Oligohymenophorea</taxon>
        <taxon>Scuticociliatia</taxon>
        <taxon>Philasterida</taxon>
        <taxon>Pseudocohnilembidae</taxon>
        <taxon>Pseudocohnilembus</taxon>
    </lineage>
</organism>
<evidence type="ECO:0000256" key="1">
    <source>
        <dbReference type="ARBA" id="ARBA00022723"/>
    </source>
</evidence>
<dbReference type="Pfam" id="PF13499">
    <property type="entry name" value="EF-hand_7"/>
    <property type="match status" value="1"/>
</dbReference>
<keyword evidence="2" id="KW-0677">Repeat</keyword>
<dbReference type="PANTHER" id="PTHR45942">
    <property type="entry name" value="PROTEIN PHOSPATASE 3 REGULATORY SUBUNIT B ALPHA ISOFORM TYPE 1"/>
    <property type="match status" value="1"/>
</dbReference>
<dbReference type="Proteomes" id="UP000054937">
    <property type="component" value="Unassembled WGS sequence"/>
</dbReference>
<evidence type="ECO:0000256" key="3">
    <source>
        <dbReference type="ARBA" id="ARBA00022837"/>
    </source>
</evidence>
<dbReference type="CDD" id="cd00051">
    <property type="entry name" value="EFh"/>
    <property type="match status" value="1"/>
</dbReference>
<feature type="domain" description="EF-hand" evidence="4">
    <location>
        <begin position="124"/>
        <end position="151"/>
    </location>
</feature>
<feature type="domain" description="EF-hand" evidence="4">
    <location>
        <begin position="83"/>
        <end position="110"/>
    </location>
</feature>
<sequence>MYQVYQDDLVKALQVYWWNFPKLQPPLQAYLKTQNIFTIIYSEREVRRIHRRFVRLDKVEKGHVSSNDMRSVLKQGGESEFIIFKFFDNDEDGFINDSDLYNIIQILVGKEMQEQSIIYMVQLLIQQYDIDQDKKLSYNEFKQLLRSVNNENNQSFDQYNQEIQENGLMGLEQINQ</sequence>
<keyword evidence="3" id="KW-0106">Calcium</keyword>
<keyword evidence="1" id="KW-0479">Metal-binding</keyword>
<dbReference type="EMBL" id="LDAU01000048">
    <property type="protein sequence ID" value="KRX09564.1"/>
    <property type="molecule type" value="Genomic_DNA"/>
</dbReference>
<dbReference type="GO" id="GO:0005509">
    <property type="term" value="F:calcium ion binding"/>
    <property type="evidence" value="ECO:0007669"/>
    <property type="project" value="InterPro"/>
</dbReference>
<name>A0A0V0R518_PSEPJ</name>
<reference evidence="5 6" key="1">
    <citation type="journal article" date="2015" name="Sci. Rep.">
        <title>Genome of the facultative scuticociliatosis pathogen Pseudocohnilembus persalinus provides insight into its virulence through horizontal gene transfer.</title>
        <authorList>
            <person name="Xiong J."/>
            <person name="Wang G."/>
            <person name="Cheng J."/>
            <person name="Tian M."/>
            <person name="Pan X."/>
            <person name="Warren A."/>
            <person name="Jiang C."/>
            <person name="Yuan D."/>
            <person name="Miao W."/>
        </authorList>
    </citation>
    <scope>NUCLEOTIDE SEQUENCE [LARGE SCALE GENOMIC DNA]</scope>
    <source>
        <strain evidence="5">36N120E</strain>
    </source>
</reference>
<dbReference type="PROSITE" id="PS00018">
    <property type="entry name" value="EF_HAND_1"/>
    <property type="match status" value="2"/>
</dbReference>
<evidence type="ECO:0000256" key="2">
    <source>
        <dbReference type="ARBA" id="ARBA00022737"/>
    </source>
</evidence>